<dbReference type="RefSeq" id="WP_053390763.1">
    <property type="nucleotide sequence ID" value="NZ_CP010899.1"/>
</dbReference>
<accession>A0A0K2JHZ3</accession>
<protein>
    <submittedName>
        <fullName evidence="2">Uncharacterized protein</fullName>
    </submittedName>
</protein>
<organism evidence="2 3">
    <name type="scientific">Spiroplasma kunkelii CR2-3x</name>
    <dbReference type="NCBI Taxonomy" id="273035"/>
    <lineage>
        <taxon>Bacteria</taxon>
        <taxon>Bacillati</taxon>
        <taxon>Mycoplasmatota</taxon>
        <taxon>Mollicutes</taxon>
        <taxon>Entomoplasmatales</taxon>
        <taxon>Spiroplasmataceae</taxon>
        <taxon>Spiroplasma</taxon>
    </lineage>
</organism>
<evidence type="ECO:0000313" key="1">
    <source>
        <dbReference type="EMBL" id="ALA97505.1"/>
    </source>
</evidence>
<name>A0A0K2JHZ3_SPIKU</name>
<dbReference type="AlphaFoldDB" id="A0A0K2JHZ3"/>
<dbReference type="STRING" id="273035.SKUN_001161"/>
<dbReference type="KEGG" id="skn:SKUN_00612"/>
<gene>
    <name evidence="2" type="ORF">SKUN_001161</name>
    <name evidence="1" type="ORF">SKUN_00612</name>
</gene>
<sequence>MEKRYILISKISFDIDDIGSVNTEKFYTLAEAKVAAKRDNKGGWLTTIIDLENKNIEWQGDK</sequence>
<dbReference type="EMBL" id="CP010899">
    <property type="protein sequence ID" value="ALA97505.1"/>
    <property type="molecule type" value="Genomic_DNA"/>
</dbReference>
<evidence type="ECO:0000313" key="2">
    <source>
        <dbReference type="EMBL" id="ALA98047.1"/>
    </source>
</evidence>
<dbReference type="EMBL" id="CP010899">
    <property type="protein sequence ID" value="ALA98047.1"/>
    <property type="molecule type" value="Genomic_DNA"/>
</dbReference>
<keyword evidence="3" id="KW-1185">Reference proteome</keyword>
<dbReference type="KEGG" id="skn:SKUN_001161"/>
<evidence type="ECO:0000313" key="3">
    <source>
        <dbReference type="Proteomes" id="UP000062963"/>
    </source>
</evidence>
<dbReference type="PATRIC" id="fig|273035.7.peg.1436"/>
<dbReference type="Proteomes" id="UP000062963">
    <property type="component" value="Chromosome"/>
</dbReference>
<reference evidence="2 3" key="1">
    <citation type="journal article" date="2015" name="Genome Announc.">
        <title>Complete Genome Sequence of Spiroplasma kunkelii Strain CR2-3x, Causal Agent of Corn Stunt Disease in Zea mays L.</title>
        <authorList>
            <person name="Davis R.E."/>
            <person name="Shao J."/>
            <person name="Dally E.L."/>
            <person name="Zhao Y."/>
            <person name="Gasparich G.E."/>
            <person name="Gaynor B.J."/>
            <person name="Athey J.C."/>
            <person name="Harrison N.A."/>
            <person name="Donofrio N."/>
        </authorList>
    </citation>
    <scope>NUCLEOTIDE SEQUENCE [LARGE SCALE GENOMIC DNA]</scope>
    <source>
        <strain evidence="2 3">CR2-3x</strain>
    </source>
</reference>
<proteinExistence type="predicted"/>